<dbReference type="Pfam" id="PF02826">
    <property type="entry name" value="2-Hacid_dh_C"/>
    <property type="match status" value="1"/>
</dbReference>
<feature type="domain" description="D-isomer specific 2-hydroxyacid dehydrogenase NAD-binding" evidence="3">
    <location>
        <begin position="106"/>
        <end position="280"/>
    </location>
</feature>
<comment type="caution">
    <text evidence="4">The sequence shown here is derived from an EMBL/GenBank/DDBJ whole genome shotgun (WGS) entry which is preliminary data.</text>
</comment>
<dbReference type="InterPro" id="IPR036291">
    <property type="entry name" value="NAD(P)-bd_dom_sf"/>
</dbReference>
<reference evidence="4" key="2">
    <citation type="journal article" date="2021" name="PeerJ">
        <title>Extensive microbial diversity within the chicken gut microbiome revealed by metagenomics and culture.</title>
        <authorList>
            <person name="Gilroy R."/>
            <person name="Ravi A."/>
            <person name="Getino M."/>
            <person name="Pursley I."/>
            <person name="Horton D.L."/>
            <person name="Alikhan N.F."/>
            <person name="Baker D."/>
            <person name="Gharbi K."/>
            <person name="Hall N."/>
            <person name="Watson M."/>
            <person name="Adriaenssens E.M."/>
            <person name="Foster-Nyarko E."/>
            <person name="Jarju S."/>
            <person name="Secka A."/>
            <person name="Antonio M."/>
            <person name="Oren A."/>
            <person name="Chaudhuri R.R."/>
            <person name="La Ragione R."/>
            <person name="Hildebrand F."/>
            <person name="Pallen M.J."/>
        </authorList>
    </citation>
    <scope>NUCLEOTIDE SEQUENCE</scope>
    <source>
        <strain evidence="4">ChiBcec7-5410</strain>
    </source>
</reference>
<dbReference type="PANTHER" id="PTHR43333:SF1">
    <property type="entry name" value="D-ISOMER SPECIFIC 2-HYDROXYACID DEHYDROGENASE NAD-BINDING DOMAIN-CONTAINING PROTEIN"/>
    <property type="match status" value="1"/>
</dbReference>
<keyword evidence="1" id="KW-0560">Oxidoreductase</keyword>
<dbReference type="SUPFAM" id="SSF52283">
    <property type="entry name" value="Formate/glycerate dehydrogenase catalytic domain-like"/>
    <property type="match status" value="1"/>
</dbReference>
<evidence type="ECO:0000313" key="5">
    <source>
        <dbReference type="Proteomes" id="UP000824160"/>
    </source>
</evidence>
<dbReference type="InterPro" id="IPR006140">
    <property type="entry name" value="D-isomer_DH_NAD-bd"/>
</dbReference>
<dbReference type="SUPFAM" id="SSF51735">
    <property type="entry name" value="NAD(P)-binding Rossmann-fold domains"/>
    <property type="match status" value="1"/>
</dbReference>
<gene>
    <name evidence="4" type="ORF">IAC43_07270</name>
</gene>
<dbReference type="AlphaFoldDB" id="A0A9D1H7I7"/>
<protein>
    <submittedName>
        <fullName evidence="4">D-2-hydroxyacid dehydrogenase</fullName>
    </submittedName>
</protein>
<sequence>MAELILSLIDFEEKDFEQLRLVAGERKLVTKMELGGKIPDEIWQQATVILGNPTPEQLKMCDHLKLLQLQSAGADNYCLPGVLPEDVVLCNATGSYGLAIAEHMVGVTMMMAKKLHLYRDQQFAGVWRDLGTVMPITGSRVLVVGLGDIGTEYAIRMYMLGANITGVTRTVKEGPPFVDRMAVTAQLDELLPQADIVALALPGGNATTGIMNAHRIVLMKPGALLLNVGRGSAIDTDALYRALEEGRLGGAALDVTDPEPLPIDHPLWHQPRAVITPHISGGLHLRDIYDKLVVRCIRNVAAYAQGRPYESQVDRSTGYAVTRTSAAES</sequence>
<evidence type="ECO:0000256" key="2">
    <source>
        <dbReference type="ARBA" id="ARBA00023027"/>
    </source>
</evidence>
<dbReference type="Gene3D" id="3.40.50.720">
    <property type="entry name" value="NAD(P)-binding Rossmann-like Domain"/>
    <property type="match status" value="2"/>
</dbReference>
<evidence type="ECO:0000313" key="4">
    <source>
        <dbReference type="EMBL" id="HIT94971.1"/>
    </source>
</evidence>
<dbReference type="CDD" id="cd05300">
    <property type="entry name" value="2-Hacid_dh_1"/>
    <property type="match status" value="1"/>
</dbReference>
<keyword evidence="2" id="KW-0520">NAD</keyword>
<accession>A0A9D1H7I7</accession>
<dbReference type="GO" id="GO:0016491">
    <property type="term" value="F:oxidoreductase activity"/>
    <property type="evidence" value="ECO:0007669"/>
    <property type="project" value="UniProtKB-KW"/>
</dbReference>
<dbReference type="Proteomes" id="UP000824160">
    <property type="component" value="Unassembled WGS sequence"/>
</dbReference>
<evidence type="ECO:0000259" key="3">
    <source>
        <dbReference type="Pfam" id="PF02826"/>
    </source>
</evidence>
<dbReference type="GO" id="GO:0051287">
    <property type="term" value="F:NAD binding"/>
    <property type="evidence" value="ECO:0007669"/>
    <property type="project" value="InterPro"/>
</dbReference>
<dbReference type="PANTHER" id="PTHR43333">
    <property type="entry name" value="2-HACID_DH_C DOMAIN-CONTAINING PROTEIN"/>
    <property type="match status" value="1"/>
</dbReference>
<evidence type="ECO:0000256" key="1">
    <source>
        <dbReference type="ARBA" id="ARBA00023002"/>
    </source>
</evidence>
<reference evidence="4" key="1">
    <citation type="submission" date="2020-10" db="EMBL/GenBank/DDBJ databases">
        <authorList>
            <person name="Gilroy R."/>
        </authorList>
    </citation>
    <scope>NUCLEOTIDE SEQUENCE</scope>
    <source>
        <strain evidence="4">ChiBcec7-5410</strain>
    </source>
</reference>
<organism evidence="4 5">
    <name type="scientific">Candidatus Faecivivens stercoripullorum</name>
    <dbReference type="NCBI Taxonomy" id="2840805"/>
    <lineage>
        <taxon>Bacteria</taxon>
        <taxon>Bacillati</taxon>
        <taxon>Bacillota</taxon>
        <taxon>Clostridia</taxon>
        <taxon>Eubacteriales</taxon>
        <taxon>Oscillospiraceae</taxon>
        <taxon>Oscillospiraceae incertae sedis</taxon>
        <taxon>Candidatus Faecivivens</taxon>
    </lineage>
</organism>
<dbReference type="EMBL" id="DVLW01000199">
    <property type="protein sequence ID" value="HIT94971.1"/>
    <property type="molecule type" value="Genomic_DNA"/>
</dbReference>
<name>A0A9D1H7I7_9FIRM</name>
<proteinExistence type="predicted"/>